<name>A0AAE0FEQ9_9CHLO</name>
<evidence type="ECO:0000313" key="3">
    <source>
        <dbReference type="EMBL" id="KAK3258165.1"/>
    </source>
</evidence>
<feature type="compositionally biased region" description="Polar residues" evidence="2">
    <location>
        <begin position="213"/>
        <end position="223"/>
    </location>
</feature>
<feature type="compositionally biased region" description="Basic and acidic residues" evidence="2">
    <location>
        <begin position="104"/>
        <end position="113"/>
    </location>
</feature>
<feature type="region of interest" description="Disordered" evidence="2">
    <location>
        <begin position="560"/>
        <end position="613"/>
    </location>
</feature>
<gene>
    <name evidence="3" type="ORF">CYMTET_32778</name>
</gene>
<keyword evidence="4" id="KW-1185">Reference proteome</keyword>
<comment type="caution">
    <text evidence="3">The sequence shown here is derived from an EMBL/GenBank/DDBJ whole genome shotgun (WGS) entry which is preliminary data.</text>
</comment>
<dbReference type="AlphaFoldDB" id="A0AAE0FEQ9"/>
<feature type="coiled-coil region" evidence="1">
    <location>
        <begin position="459"/>
        <end position="539"/>
    </location>
</feature>
<feature type="compositionally biased region" description="Pro residues" evidence="2">
    <location>
        <begin position="236"/>
        <end position="249"/>
    </location>
</feature>
<evidence type="ECO:0000256" key="1">
    <source>
        <dbReference type="SAM" id="Coils"/>
    </source>
</evidence>
<feature type="region of interest" description="Disordered" evidence="2">
    <location>
        <begin position="104"/>
        <end position="160"/>
    </location>
</feature>
<sequence>MPRRVVRGVALIQRSACPAEAAACTSSHRTSLISRAVCLPQQQGIFSVAAQVAAVSRGSEPRVVQAAGGGSRVQMREKQQAVLEEAQSAQAELMIKSLDLASKMQEKSMDSPRRTASRSIKTPIKYFQKRVASTPRSKSRGRSKSRDRRQQRPTLDPQQMMEQLVRAKLEIQQQVERRNAAEMQQKAEMNDLVSQLERARLQVEEARARKMQEMSQEQGSPSSAADDLVPNGAPRYQPPASTPPPPSGPRPLTAAQVRVIEAQAAESAAKTPKPVQPSRRSLTEPLRNRWPPPKAPEEERCTEGTQAEEASTAPCEEQEGEEVPPSEVQKVMTRLEDTLVEMHAQAQVKEGLEHERVSEFEELLAKLDKAQADITMKDFQKEQIESQHSEEVMVGCALALLAPSQPAMLTLLRCSKPRLAAPGASTRGQLPSLMGQLESTCSQLQKENQVKGEMEERRLAEFTMLMEQLEEAQLRLQKEAEVKREMEETHAYLMRSTVESLMQDKSRAVSEHTELSRYTEELEERLAYLERELEATSHEPGTDPSEGELTTADLRLAPEMWQDNAAPSSQRKVRVPPPGRRGIRSPRGDQPQRRCGVHCSASRLNPRPPSAGPRLRRAVLWARRDAFLAFDGSNPAAPHSGPTREP</sequence>
<keyword evidence="1" id="KW-0175">Coiled coil</keyword>
<dbReference type="Proteomes" id="UP001190700">
    <property type="component" value="Unassembled WGS sequence"/>
</dbReference>
<evidence type="ECO:0000313" key="4">
    <source>
        <dbReference type="Proteomes" id="UP001190700"/>
    </source>
</evidence>
<protein>
    <submittedName>
        <fullName evidence="3">Uncharacterized protein</fullName>
    </submittedName>
</protein>
<feature type="compositionally biased region" description="Basic residues" evidence="2">
    <location>
        <begin position="137"/>
        <end position="151"/>
    </location>
</feature>
<evidence type="ECO:0000256" key="2">
    <source>
        <dbReference type="SAM" id="MobiDB-lite"/>
    </source>
</evidence>
<proteinExistence type="predicted"/>
<reference evidence="3 4" key="1">
    <citation type="journal article" date="2015" name="Genome Biol. Evol.">
        <title>Comparative Genomics of a Bacterivorous Green Alga Reveals Evolutionary Causalities and Consequences of Phago-Mixotrophic Mode of Nutrition.</title>
        <authorList>
            <person name="Burns J.A."/>
            <person name="Paasch A."/>
            <person name="Narechania A."/>
            <person name="Kim E."/>
        </authorList>
    </citation>
    <scope>NUCLEOTIDE SEQUENCE [LARGE SCALE GENOMIC DNA]</scope>
    <source>
        <strain evidence="3 4">PLY_AMNH</strain>
    </source>
</reference>
<feature type="region of interest" description="Disordered" evidence="2">
    <location>
        <begin position="207"/>
        <end position="328"/>
    </location>
</feature>
<organism evidence="3 4">
    <name type="scientific">Cymbomonas tetramitiformis</name>
    <dbReference type="NCBI Taxonomy" id="36881"/>
    <lineage>
        <taxon>Eukaryota</taxon>
        <taxon>Viridiplantae</taxon>
        <taxon>Chlorophyta</taxon>
        <taxon>Pyramimonadophyceae</taxon>
        <taxon>Pyramimonadales</taxon>
        <taxon>Pyramimonadaceae</taxon>
        <taxon>Cymbomonas</taxon>
    </lineage>
</organism>
<dbReference type="EMBL" id="LGRX02019761">
    <property type="protein sequence ID" value="KAK3258165.1"/>
    <property type="molecule type" value="Genomic_DNA"/>
</dbReference>
<accession>A0AAE0FEQ9</accession>